<dbReference type="InterPro" id="IPR013762">
    <property type="entry name" value="Integrase-like_cat_sf"/>
</dbReference>
<dbReference type="Proteomes" id="UP000681356">
    <property type="component" value="Unassembled WGS sequence"/>
</dbReference>
<evidence type="ECO:0000256" key="2">
    <source>
        <dbReference type="ARBA" id="ARBA00023172"/>
    </source>
</evidence>
<name>A0A8J7WK11_9RHOB</name>
<proteinExistence type="predicted"/>
<keyword evidence="1" id="KW-0238">DNA-binding</keyword>
<evidence type="ECO:0000313" key="4">
    <source>
        <dbReference type="Proteomes" id="UP000681356"/>
    </source>
</evidence>
<dbReference type="GO" id="GO:0015074">
    <property type="term" value="P:DNA integration"/>
    <property type="evidence" value="ECO:0007669"/>
    <property type="project" value="InterPro"/>
</dbReference>
<dbReference type="RefSeq" id="WP_212538608.1">
    <property type="nucleotide sequence ID" value="NZ_JAGTUU010000010.1"/>
</dbReference>
<keyword evidence="4" id="KW-1185">Reference proteome</keyword>
<dbReference type="GO" id="GO:0003677">
    <property type="term" value="F:DNA binding"/>
    <property type="evidence" value="ECO:0007669"/>
    <property type="project" value="UniProtKB-KW"/>
</dbReference>
<sequence>MTVTSKESYTDLRRLKRGLSIFKRGRSPFWYARAYDTKTKKYHFRSTEETSRVKAEQEAWEFLTELKSGAIAQPELKKEHSFEHYAKMLYDQAVLEGKANTIKDRNKILHRPEDGLVAYFGNWDVRAINTGHFREYLIHLDKRRDKPLANGTKQKQILMARQVLHLAMEDGLITSVPAVPKLELKDKPRPSFSDAEYKKFITTIKQQGRDRETAEGTVVTPEFVRMLQFMVHTFLRPTESELYGLRHKNVELHETPNNHLRLYIKGKTGARVAVSMPLAVVLYTSQQLLYPDASSEDFVFFPQIKDRSNLVKRTGHVFNHTAETCGLKLDQYGQPRTPYSFRHYALQARLRSSKGLVNIHSLAKNAGTSVAMLQRFYLKNMELSDDLIENLQIHSMDEYRTKKREKSEEDEE</sequence>
<evidence type="ECO:0000256" key="1">
    <source>
        <dbReference type="ARBA" id="ARBA00023125"/>
    </source>
</evidence>
<dbReference type="InterPro" id="IPR010998">
    <property type="entry name" value="Integrase_recombinase_N"/>
</dbReference>
<dbReference type="AlphaFoldDB" id="A0A8J7WK11"/>
<dbReference type="Gene3D" id="1.10.150.130">
    <property type="match status" value="1"/>
</dbReference>
<accession>A0A8J7WK11</accession>
<dbReference type="Gene3D" id="1.10.443.10">
    <property type="entry name" value="Intergrase catalytic core"/>
    <property type="match status" value="1"/>
</dbReference>
<protein>
    <submittedName>
        <fullName evidence="3">Site-specific integrase</fullName>
    </submittedName>
</protein>
<evidence type="ECO:0000313" key="3">
    <source>
        <dbReference type="EMBL" id="MBS0126656.1"/>
    </source>
</evidence>
<dbReference type="SUPFAM" id="SSF56349">
    <property type="entry name" value="DNA breaking-rejoining enzymes"/>
    <property type="match status" value="1"/>
</dbReference>
<gene>
    <name evidence="3" type="ORF">KB874_21480</name>
</gene>
<dbReference type="EMBL" id="JAGTUU010000010">
    <property type="protein sequence ID" value="MBS0126656.1"/>
    <property type="molecule type" value="Genomic_DNA"/>
</dbReference>
<organism evidence="3 4">
    <name type="scientific">Thetidibacter halocola</name>
    <dbReference type="NCBI Taxonomy" id="2827239"/>
    <lineage>
        <taxon>Bacteria</taxon>
        <taxon>Pseudomonadati</taxon>
        <taxon>Pseudomonadota</taxon>
        <taxon>Alphaproteobacteria</taxon>
        <taxon>Rhodobacterales</taxon>
        <taxon>Roseobacteraceae</taxon>
        <taxon>Thetidibacter</taxon>
    </lineage>
</organism>
<keyword evidence="2" id="KW-0233">DNA recombination</keyword>
<dbReference type="GO" id="GO:0006310">
    <property type="term" value="P:DNA recombination"/>
    <property type="evidence" value="ECO:0007669"/>
    <property type="project" value="UniProtKB-KW"/>
</dbReference>
<reference evidence="3" key="1">
    <citation type="submission" date="2021-04" db="EMBL/GenBank/DDBJ databases">
        <authorList>
            <person name="Yoon J."/>
        </authorList>
    </citation>
    <scope>NUCLEOTIDE SEQUENCE</scope>
    <source>
        <strain evidence="3">KMU-90</strain>
    </source>
</reference>
<comment type="caution">
    <text evidence="3">The sequence shown here is derived from an EMBL/GenBank/DDBJ whole genome shotgun (WGS) entry which is preliminary data.</text>
</comment>
<dbReference type="InterPro" id="IPR011010">
    <property type="entry name" value="DNA_brk_join_enz"/>
</dbReference>